<organism evidence="2 3">
    <name type="scientific">Henosepilachna vigintioctopunctata</name>
    <dbReference type="NCBI Taxonomy" id="420089"/>
    <lineage>
        <taxon>Eukaryota</taxon>
        <taxon>Metazoa</taxon>
        <taxon>Ecdysozoa</taxon>
        <taxon>Arthropoda</taxon>
        <taxon>Hexapoda</taxon>
        <taxon>Insecta</taxon>
        <taxon>Pterygota</taxon>
        <taxon>Neoptera</taxon>
        <taxon>Endopterygota</taxon>
        <taxon>Coleoptera</taxon>
        <taxon>Polyphaga</taxon>
        <taxon>Cucujiformia</taxon>
        <taxon>Coccinelloidea</taxon>
        <taxon>Coccinellidae</taxon>
        <taxon>Epilachninae</taxon>
        <taxon>Epilachnini</taxon>
        <taxon>Henosepilachna</taxon>
    </lineage>
</organism>
<evidence type="ECO:0000313" key="2">
    <source>
        <dbReference type="EMBL" id="KAK9876983.1"/>
    </source>
</evidence>
<gene>
    <name evidence="2" type="ORF">WA026_016013</name>
</gene>
<feature type="region of interest" description="Disordered" evidence="1">
    <location>
        <begin position="21"/>
        <end position="43"/>
    </location>
</feature>
<dbReference type="Proteomes" id="UP001431783">
    <property type="component" value="Unassembled WGS sequence"/>
</dbReference>
<feature type="compositionally biased region" description="Polar residues" evidence="1">
    <location>
        <begin position="29"/>
        <end position="38"/>
    </location>
</feature>
<dbReference type="EMBL" id="JARQZJ010000039">
    <property type="protein sequence ID" value="KAK9876983.1"/>
    <property type="molecule type" value="Genomic_DNA"/>
</dbReference>
<reference evidence="2 3" key="1">
    <citation type="submission" date="2023-03" db="EMBL/GenBank/DDBJ databases">
        <title>Genome insight into feeding habits of ladybird beetles.</title>
        <authorList>
            <person name="Li H.-S."/>
            <person name="Huang Y.-H."/>
            <person name="Pang H."/>
        </authorList>
    </citation>
    <scope>NUCLEOTIDE SEQUENCE [LARGE SCALE GENOMIC DNA]</scope>
    <source>
        <strain evidence="2">SYSU_2023b</strain>
        <tissue evidence="2">Whole body</tissue>
    </source>
</reference>
<sequence length="99" mass="10957">MQWCSGKIFCVGTLNTDLSMGGSGLRGTPSPSSTQSGFGSLHPMEGIKLSEEKRKNKRCNMFLCIRLLTNSIRPGSPTTRRQGCYNELPNLNLSKQLEY</sequence>
<evidence type="ECO:0000256" key="1">
    <source>
        <dbReference type="SAM" id="MobiDB-lite"/>
    </source>
</evidence>
<comment type="caution">
    <text evidence="2">The sequence shown here is derived from an EMBL/GenBank/DDBJ whole genome shotgun (WGS) entry which is preliminary data.</text>
</comment>
<keyword evidence="3" id="KW-1185">Reference proteome</keyword>
<name>A0AAW1U357_9CUCU</name>
<evidence type="ECO:0000313" key="3">
    <source>
        <dbReference type="Proteomes" id="UP001431783"/>
    </source>
</evidence>
<accession>A0AAW1U357</accession>
<protein>
    <submittedName>
        <fullName evidence="2">Uncharacterized protein</fullName>
    </submittedName>
</protein>
<proteinExistence type="predicted"/>
<dbReference type="AlphaFoldDB" id="A0AAW1U357"/>